<proteinExistence type="predicted"/>
<dbReference type="InterPro" id="IPR008906">
    <property type="entry name" value="HATC_C_dom"/>
</dbReference>
<sequence length="232" mass="26961">MDMDNDLNNYGLKFINSTINSINERFGADSRIIMDNITMFTKLNDYSNEEVLKNPLLNLYCNEMYYKHKGVDNKIYERTDEPLLCFAKLQKELPQLRVLLKSANNDVKRMQTKIINDEVCLLDILKFLSVNANYLAPEWLKLYQILTTLPIGSNECERSFSALKRIKTKLRNSLSSTALETAVKFSILKPDVTDNDLDDIIQHFCMYPGRAKARNIKIYKHEDNDDDDVNDK</sequence>
<protein>
    <recommendedName>
        <fullName evidence="1">HAT C-terminal dimerisation domain-containing protein</fullName>
    </recommendedName>
</protein>
<name>A0A814LGL0_9BILA</name>
<dbReference type="Pfam" id="PF05699">
    <property type="entry name" value="Dimer_Tnp_hAT"/>
    <property type="match status" value="1"/>
</dbReference>
<dbReference type="EMBL" id="CAJNOO010000938">
    <property type="protein sequence ID" value="CAF1065891.1"/>
    <property type="molecule type" value="Genomic_DNA"/>
</dbReference>
<dbReference type="PANTHER" id="PTHR46880">
    <property type="entry name" value="RAS-ASSOCIATING DOMAIN-CONTAINING PROTEIN"/>
    <property type="match status" value="1"/>
</dbReference>
<gene>
    <name evidence="2" type="ORF">RFH988_LOCUS17511</name>
</gene>
<feature type="domain" description="HAT C-terminal dimerisation" evidence="1">
    <location>
        <begin position="113"/>
        <end position="180"/>
    </location>
</feature>
<dbReference type="GO" id="GO:0046983">
    <property type="term" value="F:protein dimerization activity"/>
    <property type="evidence" value="ECO:0007669"/>
    <property type="project" value="InterPro"/>
</dbReference>
<dbReference type="OrthoDB" id="10059291at2759"/>
<accession>A0A814LGL0</accession>
<evidence type="ECO:0000259" key="1">
    <source>
        <dbReference type="Pfam" id="PF05699"/>
    </source>
</evidence>
<dbReference type="PANTHER" id="PTHR46880:SF5">
    <property type="entry name" value="DUF4371 DOMAIN-CONTAINING PROTEIN"/>
    <property type="match status" value="1"/>
</dbReference>
<organism evidence="2 3">
    <name type="scientific">Rotaria sordida</name>
    <dbReference type="NCBI Taxonomy" id="392033"/>
    <lineage>
        <taxon>Eukaryota</taxon>
        <taxon>Metazoa</taxon>
        <taxon>Spiralia</taxon>
        <taxon>Gnathifera</taxon>
        <taxon>Rotifera</taxon>
        <taxon>Eurotatoria</taxon>
        <taxon>Bdelloidea</taxon>
        <taxon>Philodinida</taxon>
        <taxon>Philodinidae</taxon>
        <taxon>Rotaria</taxon>
    </lineage>
</organism>
<reference evidence="2" key="1">
    <citation type="submission" date="2021-02" db="EMBL/GenBank/DDBJ databases">
        <authorList>
            <person name="Nowell W R."/>
        </authorList>
    </citation>
    <scope>NUCLEOTIDE SEQUENCE</scope>
</reference>
<evidence type="ECO:0000313" key="2">
    <source>
        <dbReference type="EMBL" id="CAF1065891.1"/>
    </source>
</evidence>
<dbReference type="AlphaFoldDB" id="A0A814LGL0"/>
<evidence type="ECO:0000313" key="3">
    <source>
        <dbReference type="Proteomes" id="UP000663882"/>
    </source>
</evidence>
<dbReference type="Proteomes" id="UP000663882">
    <property type="component" value="Unassembled WGS sequence"/>
</dbReference>
<comment type="caution">
    <text evidence="2">The sequence shown here is derived from an EMBL/GenBank/DDBJ whole genome shotgun (WGS) entry which is preliminary data.</text>
</comment>